<evidence type="ECO:0000313" key="2">
    <source>
        <dbReference type="Proteomes" id="UP000807353"/>
    </source>
</evidence>
<name>A0A9P6CHK2_9AGAR</name>
<dbReference type="Proteomes" id="UP000807353">
    <property type="component" value="Unassembled WGS sequence"/>
</dbReference>
<dbReference type="AlphaFoldDB" id="A0A9P6CHK2"/>
<evidence type="ECO:0000313" key="1">
    <source>
        <dbReference type="EMBL" id="KAF9460988.1"/>
    </source>
</evidence>
<feature type="non-terminal residue" evidence="1">
    <location>
        <position position="1"/>
    </location>
</feature>
<dbReference type="OrthoDB" id="3263473at2759"/>
<sequence length="101" mass="11906">EWCKARARAHRWQEECLLLQEEMRRIEQYFQWQADWWVARGSGASNSDPTVTQGMVAYAHRQNDIRRDMLALCVETWKDLEEYSSLGSGLPNGNVFLTEFH</sequence>
<comment type="caution">
    <text evidence="1">The sequence shown here is derived from an EMBL/GenBank/DDBJ whole genome shotgun (WGS) entry which is preliminary data.</text>
</comment>
<proteinExistence type="predicted"/>
<reference evidence="1" key="1">
    <citation type="submission" date="2020-11" db="EMBL/GenBank/DDBJ databases">
        <authorList>
            <consortium name="DOE Joint Genome Institute"/>
            <person name="Ahrendt S."/>
            <person name="Riley R."/>
            <person name="Andreopoulos W."/>
            <person name="Labutti K."/>
            <person name="Pangilinan J."/>
            <person name="Ruiz-Duenas F.J."/>
            <person name="Barrasa J.M."/>
            <person name="Sanchez-Garcia M."/>
            <person name="Camarero S."/>
            <person name="Miyauchi S."/>
            <person name="Serrano A."/>
            <person name="Linde D."/>
            <person name="Babiker R."/>
            <person name="Drula E."/>
            <person name="Ayuso-Fernandez I."/>
            <person name="Pacheco R."/>
            <person name="Padilla G."/>
            <person name="Ferreira P."/>
            <person name="Barriuso J."/>
            <person name="Kellner H."/>
            <person name="Castanera R."/>
            <person name="Alfaro M."/>
            <person name="Ramirez L."/>
            <person name="Pisabarro A.G."/>
            <person name="Kuo A."/>
            <person name="Tritt A."/>
            <person name="Lipzen A."/>
            <person name="He G."/>
            <person name="Yan M."/>
            <person name="Ng V."/>
            <person name="Cullen D."/>
            <person name="Martin F."/>
            <person name="Rosso M.-N."/>
            <person name="Henrissat B."/>
            <person name="Hibbett D."/>
            <person name="Martinez A.T."/>
            <person name="Grigoriev I.V."/>
        </authorList>
    </citation>
    <scope>NUCLEOTIDE SEQUENCE</scope>
    <source>
        <strain evidence="1">CBS 247.69</strain>
    </source>
</reference>
<dbReference type="EMBL" id="MU150290">
    <property type="protein sequence ID" value="KAF9460988.1"/>
    <property type="molecule type" value="Genomic_DNA"/>
</dbReference>
<gene>
    <name evidence="1" type="ORF">BDZ94DRAFT_1168522</name>
</gene>
<keyword evidence="2" id="KW-1185">Reference proteome</keyword>
<accession>A0A9P6CHK2</accession>
<protein>
    <submittedName>
        <fullName evidence="1">Uncharacterized protein</fullName>
    </submittedName>
</protein>
<organism evidence="1 2">
    <name type="scientific">Collybia nuda</name>
    <dbReference type="NCBI Taxonomy" id="64659"/>
    <lineage>
        <taxon>Eukaryota</taxon>
        <taxon>Fungi</taxon>
        <taxon>Dikarya</taxon>
        <taxon>Basidiomycota</taxon>
        <taxon>Agaricomycotina</taxon>
        <taxon>Agaricomycetes</taxon>
        <taxon>Agaricomycetidae</taxon>
        <taxon>Agaricales</taxon>
        <taxon>Tricholomatineae</taxon>
        <taxon>Clitocybaceae</taxon>
        <taxon>Collybia</taxon>
    </lineage>
</organism>